<organism evidence="1 2">
    <name type="scientific">Oidiodendron maius (strain Zn)</name>
    <dbReference type="NCBI Taxonomy" id="913774"/>
    <lineage>
        <taxon>Eukaryota</taxon>
        <taxon>Fungi</taxon>
        <taxon>Dikarya</taxon>
        <taxon>Ascomycota</taxon>
        <taxon>Pezizomycotina</taxon>
        <taxon>Leotiomycetes</taxon>
        <taxon>Leotiomycetes incertae sedis</taxon>
        <taxon>Myxotrichaceae</taxon>
        <taxon>Oidiodendron</taxon>
    </lineage>
</organism>
<dbReference type="Proteomes" id="UP000054321">
    <property type="component" value="Unassembled WGS sequence"/>
</dbReference>
<evidence type="ECO:0008006" key="3">
    <source>
        <dbReference type="Google" id="ProtNLM"/>
    </source>
</evidence>
<dbReference type="AlphaFoldDB" id="A0A0C3H7Y1"/>
<protein>
    <recommendedName>
        <fullName evidence="3">DUF3445 domain-containing protein</fullName>
    </recommendedName>
</protein>
<sequence length="382" mass="44429">MHPSSYGGLGTLTTPTGFSVADIRKLGDFPDYARLSGIRLPEAYLQYDVNKSTPRPYRPFRWPHHQTMSLKKFEPDYWVELDRNYVRNVRKRQALYVKYGPAVLDVVQGYEYAAKELMEMVVQFICARYPHCFTLEISETREILCNKILNTQTDLKATAPLIVLLNNVPEDFTIMIRNEENGQYYLRGGTVMTSFGWTVATKINRPLNEIHEHVPLYKEKMLLSMNRFFANLPTERAIQRGSWTLTPGQVLFTPPDHPRLSDSTFGEQLKVEDIHFRLDVQTVRRLPLSGAIVFDFRVLFTPLPTFRDEPFIPKLCLKFLEEGPVELNKGTYMVEHIAIPALRQWHEEQVKTGLVPKNWEVSTLEDSPFFPGWKNKWAREQE</sequence>
<evidence type="ECO:0000313" key="1">
    <source>
        <dbReference type="EMBL" id="KIM99374.1"/>
    </source>
</evidence>
<accession>A0A0C3H7Y1</accession>
<dbReference type="EMBL" id="KN832879">
    <property type="protein sequence ID" value="KIM99374.1"/>
    <property type="molecule type" value="Genomic_DNA"/>
</dbReference>
<proteinExistence type="predicted"/>
<keyword evidence="2" id="KW-1185">Reference proteome</keyword>
<reference evidence="1 2" key="1">
    <citation type="submission" date="2014-04" db="EMBL/GenBank/DDBJ databases">
        <authorList>
            <consortium name="DOE Joint Genome Institute"/>
            <person name="Kuo A."/>
            <person name="Martino E."/>
            <person name="Perotto S."/>
            <person name="Kohler A."/>
            <person name="Nagy L.G."/>
            <person name="Floudas D."/>
            <person name="Copeland A."/>
            <person name="Barry K.W."/>
            <person name="Cichocki N."/>
            <person name="Veneault-Fourrey C."/>
            <person name="LaButti K."/>
            <person name="Lindquist E.A."/>
            <person name="Lipzen A."/>
            <person name="Lundell T."/>
            <person name="Morin E."/>
            <person name="Murat C."/>
            <person name="Sun H."/>
            <person name="Tunlid A."/>
            <person name="Henrissat B."/>
            <person name="Grigoriev I.V."/>
            <person name="Hibbett D.S."/>
            <person name="Martin F."/>
            <person name="Nordberg H.P."/>
            <person name="Cantor M.N."/>
            <person name="Hua S.X."/>
        </authorList>
    </citation>
    <scope>NUCLEOTIDE SEQUENCE [LARGE SCALE GENOMIC DNA]</scope>
    <source>
        <strain evidence="1 2">Zn</strain>
    </source>
</reference>
<name>A0A0C3H7Y1_OIDMZ</name>
<evidence type="ECO:0000313" key="2">
    <source>
        <dbReference type="Proteomes" id="UP000054321"/>
    </source>
</evidence>
<dbReference type="HOGENOM" id="CLU_025462_3_0_1"/>
<dbReference type="STRING" id="913774.A0A0C3H7Y1"/>
<dbReference type="Pfam" id="PF11927">
    <property type="entry name" value="HODM_asu-like"/>
    <property type="match status" value="1"/>
</dbReference>
<dbReference type="InterPro" id="IPR021848">
    <property type="entry name" value="HODM_asu-like"/>
</dbReference>
<dbReference type="InParanoid" id="A0A0C3H7Y1"/>
<dbReference type="OrthoDB" id="5043642at2759"/>
<gene>
    <name evidence="1" type="ORF">OIDMADRAFT_43279</name>
</gene>
<reference evidence="2" key="2">
    <citation type="submission" date="2015-01" db="EMBL/GenBank/DDBJ databases">
        <title>Evolutionary Origins and Diversification of the Mycorrhizal Mutualists.</title>
        <authorList>
            <consortium name="DOE Joint Genome Institute"/>
            <consortium name="Mycorrhizal Genomics Consortium"/>
            <person name="Kohler A."/>
            <person name="Kuo A."/>
            <person name="Nagy L.G."/>
            <person name="Floudas D."/>
            <person name="Copeland A."/>
            <person name="Barry K.W."/>
            <person name="Cichocki N."/>
            <person name="Veneault-Fourrey C."/>
            <person name="LaButti K."/>
            <person name="Lindquist E.A."/>
            <person name="Lipzen A."/>
            <person name="Lundell T."/>
            <person name="Morin E."/>
            <person name="Murat C."/>
            <person name="Riley R."/>
            <person name="Ohm R."/>
            <person name="Sun H."/>
            <person name="Tunlid A."/>
            <person name="Henrissat B."/>
            <person name="Grigoriev I.V."/>
            <person name="Hibbett D.S."/>
            <person name="Martin F."/>
        </authorList>
    </citation>
    <scope>NUCLEOTIDE SEQUENCE [LARGE SCALE GENOMIC DNA]</scope>
    <source>
        <strain evidence="2">Zn</strain>
    </source>
</reference>